<dbReference type="PROSITE" id="PS50110">
    <property type="entry name" value="RESPONSE_REGULATORY"/>
    <property type="match status" value="1"/>
</dbReference>
<feature type="modified residue" description="4-aspartylphosphate" evidence="2">
    <location>
        <position position="64"/>
    </location>
</feature>
<dbReference type="Proteomes" id="UP001302274">
    <property type="component" value="Unassembled WGS sequence"/>
</dbReference>
<feature type="domain" description="Response regulatory" evidence="3">
    <location>
        <begin position="14"/>
        <end position="126"/>
    </location>
</feature>
<reference evidence="4 5" key="1">
    <citation type="submission" date="2023-11" db="EMBL/GenBank/DDBJ databases">
        <title>A Novel Polar Bacteriovorax (B. antarcticus) Isolated from the Biocrust in Antarctica.</title>
        <authorList>
            <person name="Mun W."/>
            <person name="Choi S.Y."/>
            <person name="Mitchell R.J."/>
        </authorList>
    </citation>
    <scope>NUCLEOTIDE SEQUENCE [LARGE SCALE GENOMIC DNA]</scope>
    <source>
        <strain evidence="4 5">PP10</strain>
    </source>
</reference>
<dbReference type="RefSeq" id="WP_323575533.1">
    <property type="nucleotide sequence ID" value="NZ_JAYGJQ010000001.1"/>
</dbReference>
<evidence type="ECO:0000313" key="5">
    <source>
        <dbReference type="Proteomes" id="UP001302274"/>
    </source>
</evidence>
<keyword evidence="1 2" id="KW-0597">Phosphoprotein</keyword>
<organism evidence="4 5">
    <name type="scientific">Bacteriovorax antarcticus</name>
    <dbReference type="NCBI Taxonomy" id="3088717"/>
    <lineage>
        <taxon>Bacteria</taxon>
        <taxon>Pseudomonadati</taxon>
        <taxon>Bdellovibrionota</taxon>
        <taxon>Bacteriovoracia</taxon>
        <taxon>Bacteriovoracales</taxon>
        <taxon>Bacteriovoracaceae</taxon>
        <taxon>Bacteriovorax</taxon>
    </lineage>
</organism>
<gene>
    <name evidence="4" type="ORF">SHI21_06750</name>
</gene>
<dbReference type="EMBL" id="JAYGJQ010000001">
    <property type="protein sequence ID" value="MEA9355890.1"/>
    <property type="molecule type" value="Genomic_DNA"/>
</dbReference>
<sequence>MDQTNNEVNPNYKSILVVEDNIDIQESLKATLENEGYSVFTADNGKEAIDQLGKIPTPCLILLDLMMPVMNGWEFVEEINKDIMLSSIPIVVVTAIGDSKNSPKTDGYIPKPINFDALISAVCKHCGDSSNTSCATN</sequence>
<evidence type="ECO:0000256" key="2">
    <source>
        <dbReference type="PROSITE-ProRule" id="PRU00169"/>
    </source>
</evidence>
<keyword evidence="5" id="KW-1185">Reference proteome</keyword>
<dbReference type="PANTHER" id="PTHR44591">
    <property type="entry name" value="STRESS RESPONSE REGULATOR PROTEIN 1"/>
    <property type="match status" value="1"/>
</dbReference>
<name>A0ABU5VW80_9BACT</name>
<evidence type="ECO:0000313" key="4">
    <source>
        <dbReference type="EMBL" id="MEA9355890.1"/>
    </source>
</evidence>
<dbReference type="SMART" id="SM00448">
    <property type="entry name" value="REC"/>
    <property type="match status" value="1"/>
</dbReference>
<proteinExistence type="predicted"/>
<evidence type="ECO:0000259" key="3">
    <source>
        <dbReference type="PROSITE" id="PS50110"/>
    </source>
</evidence>
<dbReference type="InterPro" id="IPR011006">
    <property type="entry name" value="CheY-like_superfamily"/>
</dbReference>
<dbReference type="InterPro" id="IPR050595">
    <property type="entry name" value="Bact_response_regulator"/>
</dbReference>
<evidence type="ECO:0000256" key="1">
    <source>
        <dbReference type="ARBA" id="ARBA00022553"/>
    </source>
</evidence>
<dbReference type="SUPFAM" id="SSF52172">
    <property type="entry name" value="CheY-like"/>
    <property type="match status" value="1"/>
</dbReference>
<dbReference type="Gene3D" id="3.40.50.2300">
    <property type="match status" value="1"/>
</dbReference>
<dbReference type="InterPro" id="IPR001789">
    <property type="entry name" value="Sig_transdc_resp-reg_receiver"/>
</dbReference>
<dbReference type="Pfam" id="PF00072">
    <property type="entry name" value="Response_reg"/>
    <property type="match status" value="1"/>
</dbReference>
<dbReference type="CDD" id="cd17574">
    <property type="entry name" value="REC_OmpR"/>
    <property type="match status" value="1"/>
</dbReference>
<comment type="caution">
    <text evidence="4">The sequence shown here is derived from an EMBL/GenBank/DDBJ whole genome shotgun (WGS) entry which is preliminary data.</text>
</comment>
<protein>
    <submittedName>
        <fullName evidence="4">Response regulator</fullName>
    </submittedName>
</protein>
<dbReference type="PANTHER" id="PTHR44591:SF3">
    <property type="entry name" value="RESPONSE REGULATORY DOMAIN-CONTAINING PROTEIN"/>
    <property type="match status" value="1"/>
</dbReference>
<accession>A0ABU5VW80</accession>